<evidence type="ECO:0000313" key="1">
    <source>
        <dbReference type="EMBL" id="MFD2755905.1"/>
    </source>
</evidence>
<protein>
    <submittedName>
        <fullName evidence="1">Uncharacterized protein</fullName>
    </submittedName>
</protein>
<sequence>MRANLPQRRTHGFPAAQARLERAREMPRTFTKSVRIVSLPEALVEMHFIGAY</sequence>
<gene>
    <name evidence="1" type="ORF">ACFSW6_17685</name>
</gene>
<evidence type="ECO:0000313" key="2">
    <source>
        <dbReference type="Proteomes" id="UP001597463"/>
    </source>
</evidence>
<name>A0ABW5UU01_9BURK</name>
<dbReference type="EMBL" id="JBHUMV010000008">
    <property type="protein sequence ID" value="MFD2755905.1"/>
    <property type="molecule type" value="Genomic_DNA"/>
</dbReference>
<accession>A0ABW5UU01</accession>
<dbReference type="Proteomes" id="UP001597463">
    <property type="component" value="Unassembled WGS sequence"/>
</dbReference>
<organism evidence="1 2">
    <name type="scientific">Comamonas terrae</name>
    <dbReference type="NCBI Taxonomy" id="673548"/>
    <lineage>
        <taxon>Bacteria</taxon>
        <taxon>Pseudomonadati</taxon>
        <taxon>Pseudomonadota</taxon>
        <taxon>Betaproteobacteria</taxon>
        <taxon>Burkholderiales</taxon>
        <taxon>Comamonadaceae</taxon>
        <taxon>Comamonas</taxon>
    </lineage>
</organism>
<comment type="caution">
    <text evidence="1">The sequence shown here is derived from an EMBL/GenBank/DDBJ whole genome shotgun (WGS) entry which is preliminary data.</text>
</comment>
<proteinExistence type="predicted"/>
<keyword evidence="2" id="KW-1185">Reference proteome</keyword>
<reference evidence="2" key="1">
    <citation type="journal article" date="2019" name="Int. J. Syst. Evol. Microbiol.">
        <title>The Global Catalogue of Microorganisms (GCM) 10K type strain sequencing project: providing services to taxonomists for standard genome sequencing and annotation.</title>
        <authorList>
            <consortium name="The Broad Institute Genomics Platform"/>
            <consortium name="The Broad Institute Genome Sequencing Center for Infectious Disease"/>
            <person name="Wu L."/>
            <person name="Ma J."/>
        </authorList>
    </citation>
    <scope>NUCLEOTIDE SEQUENCE [LARGE SCALE GENOMIC DNA]</scope>
    <source>
        <strain evidence="2">TISTR 1906</strain>
    </source>
</reference>
<dbReference type="RefSeq" id="WP_157081798.1">
    <property type="nucleotide sequence ID" value="NZ_BCNT01000001.1"/>
</dbReference>